<proteinExistence type="predicted"/>
<organism evidence="2 3">
    <name type="scientific">Mycena rosella</name>
    <name type="common">Pink bonnet</name>
    <name type="synonym">Agaricus rosellus</name>
    <dbReference type="NCBI Taxonomy" id="1033263"/>
    <lineage>
        <taxon>Eukaryota</taxon>
        <taxon>Fungi</taxon>
        <taxon>Dikarya</taxon>
        <taxon>Basidiomycota</taxon>
        <taxon>Agaricomycotina</taxon>
        <taxon>Agaricomycetes</taxon>
        <taxon>Agaricomycetidae</taxon>
        <taxon>Agaricales</taxon>
        <taxon>Marasmiineae</taxon>
        <taxon>Mycenaceae</taxon>
        <taxon>Mycena</taxon>
    </lineage>
</organism>
<comment type="caution">
    <text evidence="2">The sequence shown here is derived from an EMBL/GenBank/DDBJ whole genome shotgun (WGS) entry which is preliminary data.</text>
</comment>
<dbReference type="EMBL" id="JARKIE010000208">
    <property type="protein sequence ID" value="KAJ7666516.1"/>
    <property type="molecule type" value="Genomic_DNA"/>
</dbReference>
<evidence type="ECO:0000313" key="3">
    <source>
        <dbReference type="Proteomes" id="UP001221757"/>
    </source>
</evidence>
<evidence type="ECO:0000256" key="1">
    <source>
        <dbReference type="SAM" id="MobiDB-lite"/>
    </source>
</evidence>
<evidence type="ECO:0000313" key="2">
    <source>
        <dbReference type="EMBL" id="KAJ7666516.1"/>
    </source>
</evidence>
<protein>
    <submittedName>
        <fullName evidence="2">Uncharacterized protein</fullName>
    </submittedName>
</protein>
<keyword evidence="3" id="KW-1185">Reference proteome</keyword>
<sequence length="212" mass="23627">MCSPATWQTLRSQGSGACSRTPLLSSTNQSHGNRRQSCCTRRSTIPWTTVPCVSSPLSTLVLLTQSFPRIEPQIEKVIKVEAAAFTLSNLAVSHRRRYLVRLNLFVHHIPLPPKGSVDLEIDKLQRWRPRTMEPEVFMGKVSHKNPRSTKTSTTVTTRTDSECELVARVLANGSTDSSPGFRDIAWHATRGWRLSTSTPRRSRSATMAAMGI</sequence>
<dbReference type="Proteomes" id="UP001221757">
    <property type="component" value="Unassembled WGS sequence"/>
</dbReference>
<name>A0AAD7CWD9_MYCRO</name>
<gene>
    <name evidence="2" type="ORF">B0H17DRAFT_261211</name>
</gene>
<dbReference type="AlphaFoldDB" id="A0AAD7CWD9"/>
<accession>A0AAD7CWD9</accession>
<feature type="region of interest" description="Disordered" evidence="1">
    <location>
        <begin position="12"/>
        <end position="35"/>
    </location>
</feature>
<reference evidence="2" key="1">
    <citation type="submission" date="2023-03" db="EMBL/GenBank/DDBJ databases">
        <title>Massive genome expansion in bonnet fungi (Mycena s.s.) driven by repeated elements and novel gene families across ecological guilds.</title>
        <authorList>
            <consortium name="Lawrence Berkeley National Laboratory"/>
            <person name="Harder C.B."/>
            <person name="Miyauchi S."/>
            <person name="Viragh M."/>
            <person name="Kuo A."/>
            <person name="Thoen E."/>
            <person name="Andreopoulos B."/>
            <person name="Lu D."/>
            <person name="Skrede I."/>
            <person name="Drula E."/>
            <person name="Henrissat B."/>
            <person name="Morin E."/>
            <person name="Kohler A."/>
            <person name="Barry K."/>
            <person name="LaButti K."/>
            <person name="Morin E."/>
            <person name="Salamov A."/>
            <person name="Lipzen A."/>
            <person name="Mereny Z."/>
            <person name="Hegedus B."/>
            <person name="Baldrian P."/>
            <person name="Stursova M."/>
            <person name="Weitz H."/>
            <person name="Taylor A."/>
            <person name="Grigoriev I.V."/>
            <person name="Nagy L.G."/>
            <person name="Martin F."/>
            <person name="Kauserud H."/>
        </authorList>
    </citation>
    <scope>NUCLEOTIDE SEQUENCE</scope>
    <source>
        <strain evidence="2">CBHHK067</strain>
    </source>
</reference>